<evidence type="ECO:0000259" key="2">
    <source>
        <dbReference type="Pfam" id="PF00465"/>
    </source>
</evidence>
<reference evidence="4" key="2">
    <citation type="submission" date="2021-09" db="EMBL/GenBank/DDBJ databases">
        <authorList>
            <person name="Gilroy R."/>
        </authorList>
    </citation>
    <scope>NUCLEOTIDE SEQUENCE</scope>
    <source>
        <strain evidence="4">CHK179-5677</strain>
    </source>
</reference>
<dbReference type="InterPro" id="IPR018211">
    <property type="entry name" value="ADH_Fe_CS"/>
</dbReference>
<dbReference type="InterPro" id="IPR056798">
    <property type="entry name" value="ADH_Fe_C"/>
</dbReference>
<evidence type="ECO:0000259" key="3">
    <source>
        <dbReference type="Pfam" id="PF25137"/>
    </source>
</evidence>
<evidence type="ECO:0000256" key="1">
    <source>
        <dbReference type="ARBA" id="ARBA00023002"/>
    </source>
</evidence>
<dbReference type="InterPro" id="IPR044731">
    <property type="entry name" value="BDH-like"/>
</dbReference>
<evidence type="ECO:0000313" key="4">
    <source>
        <dbReference type="EMBL" id="HJG87399.1"/>
    </source>
</evidence>
<dbReference type="GO" id="GO:0008106">
    <property type="term" value="F:alcohol dehydrogenase (NADP+) activity"/>
    <property type="evidence" value="ECO:0007669"/>
    <property type="project" value="TreeGrafter"/>
</dbReference>
<dbReference type="PANTHER" id="PTHR43633:SF1">
    <property type="entry name" value="ALCOHOL DEHYDROGENASE YQHD"/>
    <property type="match status" value="1"/>
</dbReference>
<dbReference type="GO" id="GO:1990002">
    <property type="term" value="F:methylglyoxal reductase (NADPH) (acetol producing) activity"/>
    <property type="evidence" value="ECO:0007669"/>
    <property type="project" value="TreeGrafter"/>
</dbReference>
<feature type="domain" description="Fe-containing alcohol dehydrogenase-like C-terminal" evidence="3">
    <location>
        <begin position="192"/>
        <end position="385"/>
    </location>
</feature>
<evidence type="ECO:0000313" key="5">
    <source>
        <dbReference type="Proteomes" id="UP000760668"/>
    </source>
</evidence>
<proteinExistence type="predicted"/>
<dbReference type="Gene3D" id="3.40.50.1970">
    <property type="match status" value="1"/>
</dbReference>
<dbReference type="GO" id="GO:1990362">
    <property type="term" value="F:butanol dehydrogenase (NAD+) activity"/>
    <property type="evidence" value="ECO:0007669"/>
    <property type="project" value="InterPro"/>
</dbReference>
<keyword evidence="1" id="KW-0560">Oxidoreductase</keyword>
<sequence>MENFVYEYPTKVYFGKGAARQHLSNILSAYGSNVLLAYGGGSIKKNGVYDEIAGILKESGKTVTEFTGIMSNPTWEKVREGAKLARENKIDLVLAVGGGSVIDCCKIICAQAVTDEDLWEVEMVRHGIPTGKPIPLGAVVTASGTGAEMNGGAVITNEAVKIKGGMYAAAPRFAILDPDYTMTLPRMQVLSGAFDTLSHAMETYFGRSDRDNVSDEVALAVMRSTVVNMRTLLRDINDYTARSNLMWTSAMAENGILKVGRLTDFECHQIEHQLGAYTDCNHGQGLAVIHPAYYRHLYKSAVPKFAKFARTVWGISEADDEKAAQAGIQTLAGFIQECSLPTKLLQLRSKTEITPELLRQVADSTNLLPNGYKLFTHDEIYEILMECI</sequence>
<dbReference type="Proteomes" id="UP000760668">
    <property type="component" value="Unassembled WGS sequence"/>
</dbReference>
<dbReference type="Gene3D" id="1.20.1090.10">
    <property type="entry name" value="Dehydroquinate synthase-like - alpha domain"/>
    <property type="match status" value="1"/>
</dbReference>
<protein>
    <submittedName>
        <fullName evidence="4">Iron-containing alcohol dehydrogenase</fullName>
    </submittedName>
</protein>
<dbReference type="Pfam" id="PF25137">
    <property type="entry name" value="ADH_Fe_C"/>
    <property type="match status" value="1"/>
</dbReference>
<dbReference type="PANTHER" id="PTHR43633">
    <property type="entry name" value="ALCOHOL DEHYDROGENASE YQHD"/>
    <property type="match status" value="1"/>
</dbReference>
<name>A0A921STN2_9FIRM</name>
<accession>A0A921STN2</accession>
<reference evidence="4" key="1">
    <citation type="journal article" date="2021" name="PeerJ">
        <title>Extensive microbial diversity within the chicken gut microbiome revealed by metagenomics and culture.</title>
        <authorList>
            <person name="Gilroy R."/>
            <person name="Ravi A."/>
            <person name="Getino M."/>
            <person name="Pursley I."/>
            <person name="Horton D.L."/>
            <person name="Alikhan N.F."/>
            <person name="Baker D."/>
            <person name="Gharbi K."/>
            <person name="Hall N."/>
            <person name="Watson M."/>
            <person name="Adriaenssens E.M."/>
            <person name="Foster-Nyarko E."/>
            <person name="Jarju S."/>
            <person name="Secka A."/>
            <person name="Antonio M."/>
            <person name="Oren A."/>
            <person name="Chaudhuri R.R."/>
            <person name="La Ragione R."/>
            <person name="Hildebrand F."/>
            <person name="Pallen M.J."/>
        </authorList>
    </citation>
    <scope>NUCLEOTIDE SEQUENCE</scope>
    <source>
        <strain evidence="4">CHK179-5677</strain>
    </source>
</reference>
<dbReference type="PROSITE" id="PS00913">
    <property type="entry name" value="ADH_IRON_1"/>
    <property type="match status" value="1"/>
</dbReference>
<dbReference type="SUPFAM" id="SSF56796">
    <property type="entry name" value="Dehydroquinate synthase-like"/>
    <property type="match status" value="1"/>
</dbReference>
<organism evidence="4 5">
    <name type="scientific">Pseudoflavonifractor capillosus</name>
    <dbReference type="NCBI Taxonomy" id="106588"/>
    <lineage>
        <taxon>Bacteria</taxon>
        <taxon>Bacillati</taxon>
        <taxon>Bacillota</taxon>
        <taxon>Clostridia</taxon>
        <taxon>Eubacteriales</taxon>
        <taxon>Oscillospiraceae</taxon>
        <taxon>Pseudoflavonifractor</taxon>
    </lineage>
</organism>
<gene>
    <name evidence="4" type="ORF">K8V01_10325</name>
</gene>
<dbReference type="GO" id="GO:0005829">
    <property type="term" value="C:cytosol"/>
    <property type="evidence" value="ECO:0007669"/>
    <property type="project" value="TreeGrafter"/>
</dbReference>
<feature type="domain" description="Alcohol dehydrogenase iron-type/glycerol dehydrogenase GldA" evidence="2">
    <location>
        <begin position="9"/>
        <end position="178"/>
    </location>
</feature>
<dbReference type="RefSeq" id="WP_304248297.1">
    <property type="nucleotide sequence ID" value="NZ_DYUC01000104.1"/>
</dbReference>
<dbReference type="GO" id="GO:0046872">
    <property type="term" value="F:metal ion binding"/>
    <property type="evidence" value="ECO:0007669"/>
    <property type="project" value="InterPro"/>
</dbReference>
<dbReference type="EMBL" id="DYUC01000104">
    <property type="protein sequence ID" value="HJG87399.1"/>
    <property type="molecule type" value="Genomic_DNA"/>
</dbReference>
<dbReference type="FunFam" id="3.40.50.1970:FF:000003">
    <property type="entry name" value="Alcohol dehydrogenase, iron-containing"/>
    <property type="match status" value="1"/>
</dbReference>
<dbReference type="CDD" id="cd08187">
    <property type="entry name" value="BDH"/>
    <property type="match status" value="1"/>
</dbReference>
<dbReference type="AlphaFoldDB" id="A0A921STN2"/>
<dbReference type="InterPro" id="IPR001670">
    <property type="entry name" value="ADH_Fe/GldA"/>
</dbReference>
<comment type="caution">
    <text evidence="4">The sequence shown here is derived from an EMBL/GenBank/DDBJ whole genome shotgun (WGS) entry which is preliminary data.</text>
</comment>
<dbReference type="Pfam" id="PF00465">
    <property type="entry name" value="Fe-ADH"/>
    <property type="match status" value="1"/>
</dbReference>